<name>A0ABU2VGH9_9ACTN</name>
<feature type="transmembrane region" description="Helical" evidence="1">
    <location>
        <begin position="12"/>
        <end position="34"/>
    </location>
</feature>
<evidence type="ECO:0000313" key="3">
    <source>
        <dbReference type="Proteomes" id="UP001183824"/>
    </source>
</evidence>
<keyword evidence="1" id="KW-0812">Transmembrane</keyword>
<dbReference type="Proteomes" id="UP001183824">
    <property type="component" value="Unassembled WGS sequence"/>
</dbReference>
<comment type="caution">
    <text evidence="2">The sequence shown here is derived from an EMBL/GenBank/DDBJ whole genome shotgun (WGS) entry which is preliminary data.</text>
</comment>
<evidence type="ECO:0008006" key="4">
    <source>
        <dbReference type="Google" id="ProtNLM"/>
    </source>
</evidence>
<protein>
    <recommendedName>
        <fullName evidence="4">ABC transporter permease</fullName>
    </recommendedName>
</protein>
<dbReference type="RefSeq" id="WP_311717543.1">
    <property type="nucleotide sequence ID" value="NZ_JAVREZ010000012.1"/>
</dbReference>
<proteinExistence type="predicted"/>
<dbReference type="EMBL" id="JAVREZ010000012">
    <property type="protein sequence ID" value="MDT0484691.1"/>
    <property type="molecule type" value="Genomic_DNA"/>
</dbReference>
<evidence type="ECO:0000256" key="1">
    <source>
        <dbReference type="SAM" id="Phobius"/>
    </source>
</evidence>
<accession>A0ABU2VGH9</accession>
<gene>
    <name evidence="2" type="ORF">RNB18_31710</name>
</gene>
<reference evidence="3" key="1">
    <citation type="submission" date="2023-07" db="EMBL/GenBank/DDBJ databases">
        <title>30 novel species of actinomycetes from the DSMZ collection.</title>
        <authorList>
            <person name="Nouioui I."/>
        </authorList>
    </citation>
    <scope>NUCLEOTIDE SEQUENCE [LARGE SCALE GENOMIC DNA]</scope>
    <source>
        <strain evidence="3">DSM 41640</strain>
    </source>
</reference>
<keyword evidence="1" id="KW-0472">Membrane</keyword>
<keyword evidence="1" id="KW-1133">Transmembrane helix</keyword>
<keyword evidence="3" id="KW-1185">Reference proteome</keyword>
<sequence>MLLVAGRVASGSTAFLIVAEALMIAVAVLLGFVIERITVLESAAFGATVPVAPFAEA</sequence>
<evidence type="ECO:0000313" key="2">
    <source>
        <dbReference type="EMBL" id="MDT0484691.1"/>
    </source>
</evidence>
<organism evidence="2 3">
    <name type="scientific">Streptomyces doebereineriae</name>
    <dbReference type="NCBI Taxonomy" id="3075528"/>
    <lineage>
        <taxon>Bacteria</taxon>
        <taxon>Bacillati</taxon>
        <taxon>Actinomycetota</taxon>
        <taxon>Actinomycetes</taxon>
        <taxon>Kitasatosporales</taxon>
        <taxon>Streptomycetaceae</taxon>
        <taxon>Streptomyces</taxon>
    </lineage>
</organism>